<dbReference type="Proteomes" id="UP001732700">
    <property type="component" value="Unassembled WGS sequence"/>
</dbReference>
<protein>
    <submittedName>
        <fullName evidence="1">Uncharacterized protein</fullName>
    </submittedName>
</protein>
<name>A0ACD6ARR6_AVESA</name>
<accession>A0ACD6ARR6</accession>
<sequence length="1192" mass="133859">MEGLKSEIKGVQLVVSVIKGRATGNEPLAESLVELKDLLYDADDAVDELDYCRLLQQLDQGDTWQMDGHHGASQADRSIDNADVPTTSGTLPDPEDTAGHETQPVERFIQNAVAQPHSVGKLRSKLWKEFQILESDPKNGAPVRAKCIHCNTELGCPTKQGTGVLHNHLNSKSCPYKKSQGSDPLSTADATPNPVPVATGNLSSKKRRRDEESTWPRTANTDQWNKDDFSKMIRDITCKLHHIREGLIPVLSILGSDFAERSNHSQGATSNQHLQGRVYGREAEKTKITELMKNRKFATGLTVLPILGIAGVGKTALAQLVYNHPDVKKQFDHTIWIWVSNNFDVIELTKDMLTSVSQDQETHVGLCSFAKLQEILESCIKSKRVLLILDDVWDGITNYKWSQLLAPFNSGNKWDKMIILTTRKPCVAKRRGTVSPITLGALKSEDFWSFFSSCAFGNVNGEKKESLSDLGQQIAQKLKGNPLAAETAGTLLSEHHTVTHWSSILKNEDWKSLTLSGGIMSALKICYDQLPYHLQQCFSYCSLFSCNYEFLAEELVCIWISQGFVKSNNSSKSLEEIGRSYLDKFVNLGFFEQFEKISPSGLTQICYVMYNLMHDFARVVSRTECATIDGLECNRMSADVRHLSIISNSIYQMDDQTGNLACSEKFEKILQNTITSVGKLRSLVLIGQYGSSFFQFFQTAFQKTHNLRLLHLSATSAEFPSFLCNLVHPTHLRYLKLENGHAEQGALPQVLSKSFHLQVLDVNHYSGTSLAFSQTVHLHNSGEPQILLSLGRLRCLRKLKLSNMRNVREVSLPSLEELVLFAMPKLKTCSCTSMEDLKSSLRVLEIQSCHVLEVFDLFQKVHNYETEHNSWFSSLKKLSVCHCPNLHVKIPLPPSATVLKIEGSSRQTLRIKPNSVLDEMTLDDQFLSFHNMRCLKYMEIKDCCNLVSISLRTFGHLICLKSLKISFCKNLLSSDEDHLIPSNAGALPSLESLHIESCEITGKWLSLMLWHSPTLKELYLYDCPQLTQLQIEEDRNIQSSLISTSEVASSSGYSLRLTSLDPDGLCRIPLKLTSSLSKMTILGCPDLIFDKSRNGFAGFTSLEKLKIWHCPKLLSSLVHNDGQAQADGIWLLPQSLEELDICEYSHETLRPCFLGKRTRLRKLQVRCGPSLKSLQIDSCTAMRYLSVWRCSY</sequence>
<evidence type="ECO:0000313" key="2">
    <source>
        <dbReference type="Proteomes" id="UP001732700"/>
    </source>
</evidence>
<keyword evidence="2" id="KW-1185">Reference proteome</keyword>
<evidence type="ECO:0000313" key="1">
    <source>
        <dbReference type="EnsemblPlants" id="AVESA.00010b.r2.UnG1413760.1.CDS"/>
    </source>
</evidence>
<proteinExistence type="predicted"/>
<reference evidence="1" key="1">
    <citation type="submission" date="2025-09" db="UniProtKB">
        <authorList>
            <consortium name="EnsemblPlants"/>
        </authorList>
    </citation>
    <scope>IDENTIFICATION</scope>
</reference>
<organism evidence="1 2">
    <name type="scientific">Avena sativa</name>
    <name type="common">Oat</name>
    <dbReference type="NCBI Taxonomy" id="4498"/>
    <lineage>
        <taxon>Eukaryota</taxon>
        <taxon>Viridiplantae</taxon>
        <taxon>Streptophyta</taxon>
        <taxon>Embryophyta</taxon>
        <taxon>Tracheophyta</taxon>
        <taxon>Spermatophyta</taxon>
        <taxon>Magnoliopsida</taxon>
        <taxon>Liliopsida</taxon>
        <taxon>Poales</taxon>
        <taxon>Poaceae</taxon>
        <taxon>BOP clade</taxon>
        <taxon>Pooideae</taxon>
        <taxon>Poodae</taxon>
        <taxon>Poeae</taxon>
        <taxon>Poeae Chloroplast Group 1 (Aveneae type)</taxon>
        <taxon>Aveninae</taxon>
        <taxon>Avena</taxon>
    </lineage>
</organism>
<dbReference type="EnsemblPlants" id="AVESA.00010b.r2.UnG1413760.1">
    <property type="protein sequence ID" value="AVESA.00010b.r2.UnG1413760.1.CDS"/>
    <property type="gene ID" value="AVESA.00010b.r2.UnG1413760"/>
</dbReference>